<dbReference type="PANTHER" id="PTHR43294:SF21">
    <property type="entry name" value="CATION TRANSPORTING ATPASE"/>
    <property type="match status" value="1"/>
</dbReference>
<dbReference type="InterPro" id="IPR050510">
    <property type="entry name" value="Cation_transp_ATPase_P-type"/>
</dbReference>
<dbReference type="InterPro" id="IPR001757">
    <property type="entry name" value="P_typ_ATPase"/>
</dbReference>
<dbReference type="GO" id="GO:1990573">
    <property type="term" value="P:potassium ion import across plasma membrane"/>
    <property type="evidence" value="ECO:0007669"/>
    <property type="project" value="TreeGrafter"/>
</dbReference>
<evidence type="ECO:0000256" key="5">
    <source>
        <dbReference type="ARBA" id="ARBA00022840"/>
    </source>
</evidence>
<sequence length="1523" mass="168083">MSLEKPEDSQATERIRWRDEEEGHGRRRSHSRPGYRRTSSSESLAIRSIHGRTTVDPAVTLPIQYRTVSFQIEESKGRERAELIRASEVAAKDLSDLQWHTITSAEVIERLITSSTNGLSNTQAKRRLEEYGKNAPSPPKTNRILTVFGYFFKGFGGILLVGSVLVFVSWKPLGDPPQLANLALAIVLLAVFFLQAAFTMFQDWSTSRVMSSIKDMLPEKCYVTRDGHMVHMPAEDLVPGDLVTVKAGNKLPADLRFIEVSPDLKFDRSVLTGESRPIAATVQHTDVNYLETHNIGLQGTHCIIGSALGIIVATGDRTVFGRIAILTNEPKTGMTTLEKEVLYFVLFICAIMFTMIAAVVIIWAAWLRRDHPDWINVPTLIVDCVSVAVAFIPEGLPIAITAGLTITANLMRKNKILCKSLKTVETLGSVSMICSDKTGTLTQGKMAVTDCSIGSKNLSLEQLSETVSSADEKGKQDVSQSFGQLAALGALCNGAEMDAAQSNVPLEKRHVFGDATDTAVLRFSEFVAQGNVAYFRSCWHKVFELAFNSKNKFMIRCFTIAQPEALKKTLTAQDARQFQNNDLLLTIKGAPDVLVGRCSHYLAPSGQVLELTSESKTTFERIKDMYSSQGKRCLLLARKVLHGGKLQDGADYEQSAIEEAKTGLTLIGFVAIVDPLRPEIRNVVSTLRGAGIRISMVTGDFALTALAIAREAGIINCVHVDNVSHLERTAVDVGSASDDTEDEKAVTAKRGALVISGPELTTLTDRQWDTLTEYEEVVFARTTPEQKLRIVREYQKHNVVAMTGDGVNDAPSLKAADVGISMGSGSDIAMEAADMVLLDSFSSVVVAVQYGRVVFDNLKKVIAYLLPAGSFSEFWPVMTSVVFGLPQILSSFLMIIICCFTDCAAATILSFEKPEADVLLRRPRNVKKDRLVNWQLIFHAYGIIGITETLASFAMAFWYLERQGIPFKDLWFSFGVLPSYIDKDYYSQKLNEASSIYFVNLVVMQWFNLMATRTRRLSIFQHPPLFNKKTQNLYLFPAIVFALAMAVLWLYIPSLQPIIQTADCDQGQPACSRCTRLGIHCVGSGRQKYRFRDESSAFTVVNSQVSRRPTPATAVDFGPILTFPSNKVAITASALGSVLEVTDPRYDVFAFGRFMRELPRRLGHSVALDASTAAFVSGLRDLRAKQPTPNNVTIRKYVAALNAVQKSLGDESTAYSADTLCAVFLVMAAQPWLSMKGDQHPSHGLGMSHLLKVLVDKQPLDEFLRTLIASVSVVVVVDQILENIFNPAIELEPWIHKVRSLASKEEDEAALKLGLNFRSLDMRWLSKLPKLIRHPVENSGTIKTYYEMIQSDYPGIKSFGDVVMEARCVGPPTSLPLHVVRGQTQFQAAQCIVLSIALTLNAFVSKHFGPRDVLAAERYAFCADVIQLAERAMHRRPLAAAHIPLCLIAARLSSQDAAQQAHLELVMDEYGKDYSLIETMRGSTLVEGERASMIRRFAQSLGEPAKQGTTGPEAYCAEYCTIL</sequence>
<keyword evidence="4" id="KW-0547">Nucleotide-binding</keyword>
<feature type="transmembrane region" description="Helical" evidence="11">
    <location>
        <begin position="150"/>
        <end position="170"/>
    </location>
</feature>
<dbReference type="InterPro" id="IPR059000">
    <property type="entry name" value="ATPase_P-type_domA"/>
</dbReference>
<evidence type="ECO:0000313" key="14">
    <source>
        <dbReference type="Proteomes" id="UP000243498"/>
    </source>
</evidence>
<dbReference type="SFLD" id="SFLDG00002">
    <property type="entry name" value="C1.7:_P-type_atpase_like"/>
    <property type="match status" value="1"/>
</dbReference>
<gene>
    <name evidence="13" type="ORF">NOR_05520</name>
</gene>
<keyword evidence="2" id="KW-1003">Cell membrane</keyword>
<feature type="region of interest" description="Disordered" evidence="10">
    <location>
        <begin position="1"/>
        <end position="49"/>
    </location>
</feature>
<dbReference type="InterPro" id="IPR004014">
    <property type="entry name" value="ATPase_P-typ_cation-transptr_N"/>
</dbReference>
<dbReference type="InterPro" id="IPR001138">
    <property type="entry name" value="Zn2Cys6_DnaBD"/>
</dbReference>
<name>A0A162J8I9_METRR</name>
<feature type="transmembrane region" description="Helical" evidence="11">
    <location>
        <begin position="861"/>
        <end position="885"/>
    </location>
</feature>
<dbReference type="Gene3D" id="3.40.50.1000">
    <property type="entry name" value="HAD superfamily/HAD-like"/>
    <property type="match status" value="1"/>
</dbReference>
<dbReference type="Pfam" id="PF00690">
    <property type="entry name" value="Cation_ATPase_N"/>
    <property type="match status" value="1"/>
</dbReference>
<evidence type="ECO:0000256" key="11">
    <source>
        <dbReference type="SAM" id="Phobius"/>
    </source>
</evidence>
<evidence type="ECO:0000256" key="8">
    <source>
        <dbReference type="ARBA" id="ARBA00023136"/>
    </source>
</evidence>
<dbReference type="GO" id="GO:0036376">
    <property type="term" value="P:sodium ion export across plasma membrane"/>
    <property type="evidence" value="ECO:0007669"/>
    <property type="project" value="TreeGrafter"/>
</dbReference>
<dbReference type="Gene3D" id="2.70.150.10">
    <property type="entry name" value="Calcium-transporting ATPase, cytoplasmic transduction domain A"/>
    <property type="match status" value="1"/>
</dbReference>
<evidence type="ECO:0000256" key="7">
    <source>
        <dbReference type="ARBA" id="ARBA00022989"/>
    </source>
</evidence>
<dbReference type="GO" id="GO:0005524">
    <property type="term" value="F:ATP binding"/>
    <property type="evidence" value="ECO:0007669"/>
    <property type="project" value="UniProtKB-KW"/>
</dbReference>
<dbReference type="InterPro" id="IPR018303">
    <property type="entry name" value="ATPase_P-typ_P_site"/>
</dbReference>
<evidence type="ECO:0000313" key="13">
    <source>
        <dbReference type="EMBL" id="OAA40938.1"/>
    </source>
</evidence>
<feature type="compositionally biased region" description="Basic and acidic residues" evidence="10">
    <location>
        <begin position="1"/>
        <end position="24"/>
    </location>
</feature>
<feature type="transmembrane region" description="Helical" evidence="11">
    <location>
        <begin position="995"/>
        <end position="1012"/>
    </location>
</feature>
<dbReference type="Pfam" id="PF00702">
    <property type="entry name" value="Hydrolase"/>
    <property type="match status" value="1"/>
</dbReference>
<dbReference type="InterPro" id="IPR036412">
    <property type="entry name" value="HAD-like_sf"/>
</dbReference>
<evidence type="ECO:0000259" key="12">
    <source>
        <dbReference type="SMART" id="SM00831"/>
    </source>
</evidence>
<dbReference type="OMA" id="FVNLVIC"/>
<keyword evidence="14" id="KW-1185">Reference proteome</keyword>
<dbReference type="GO" id="GO:0005886">
    <property type="term" value="C:plasma membrane"/>
    <property type="evidence" value="ECO:0007669"/>
    <property type="project" value="UniProtKB-SubCell"/>
</dbReference>
<evidence type="ECO:0000256" key="9">
    <source>
        <dbReference type="ARBA" id="ARBA00023242"/>
    </source>
</evidence>
<accession>A0A162J8I9</accession>
<comment type="caution">
    <text evidence="13">The sequence shown here is derived from an EMBL/GenBank/DDBJ whole genome shotgun (WGS) entry which is preliminary data.</text>
</comment>
<dbReference type="Gene3D" id="1.20.1110.10">
    <property type="entry name" value="Calcium-transporting ATPase, transmembrane domain"/>
    <property type="match status" value="1"/>
</dbReference>
<evidence type="ECO:0000256" key="2">
    <source>
        <dbReference type="ARBA" id="ARBA00022475"/>
    </source>
</evidence>
<keyword evidence="6" id="KW-1278">Translocase</keyword>
<dbReference type="PRINTS" id="PR00119">
    <property type="entry name" value="CATATPASE"/>
</dbReference>
<protein>
    <submittedName>
        <fullName evidence="13">ATPase, P-type, transmembrane domain protein</fullName>
    </submittedName>
</protein>
<comment type="subcellular location">
    <subcellularLocation>
        <location evidence="1">Cell membrane</location>
        <topology evidence="1">Multi-pass membrane protein</topology>
    </subcellularLocation>
</comment>
<dbReference type="GO" id="GO:0008270">
    <property type="term" value="F:zinc ion binding"/>
    <property type="evidence" value="ECO:0007669"/>
    <property type="project" value="InterPro"/>
</dbReference>
<dbReference type="OrthoDB" id="158672at2759"/>
<proteinExistence type="predicted"/>
<feature type="transmembrane region" description="Helical" evidence="11">
    <location>
        <begin position="386"/>
        <end position="411"/>
    </location>
</feature>
<dbReference type="GO" id="GO:0030007">
    <property type="term" value="P:intracellular potassium ion homeostasis"/>
    <property type="evidence" value="ECO:0007669"/>
    <property type="project" value="TreeGrafter"/>
</dbReference>
<dbReference type="SMART" id="SM00831">
    <property type="entry name" value="Cation_ATPase_N"/>
    <property type="match status" value="1"/>
</dbReference>
<dbReference type="InterPro" id="IPR006068">
    <property type="entry name" value="ATPase_P-typ_cation-transptr_C"/>
</dbReference>
<organism evidence="13 14">
    <name type="scientific">Metarhizium rileyi (strain RCEF 4871)</name>
    <name type="common">Nomuraea rileyi</name>
    <dbReference type="NCBI Taxonomy" id="1649241"/>
    <lineage>
        <taxon>Eukaryota</taxon>
        <taxon>Fungi</taxon>
        <taxon>Dikarya</taxon>
        <taxon>Ascomycota</taxon>
        <taxon>Pezizomycotina</taxon>
        <taxon>Sordariomycetes</taxon>
        <taxon>Hypocreomycetidae</taxon>
        <taxon>Hypocreales</taxon>
        <taxon>Clavicipitaceae</taxon>
        <taxon>Metarhizium</taxon>
    </lineage>
</organism>
<feature type="transmembrane region" description="Helical" evidence="11">
    <location>
        <begin position="182"/>
        <end position="201"/>
    </location>
</feature>
<dbReference type="STRING" id="1081105.A0A162J8I9"/>
<feature type="transmembrane region" description="Helical" evidence="11">
    <location>
        <begin position="891"/>
        <end position="911"/>
    </location>
</feature>
<dbReference type="Pfam" id="PF00122">
    <property type="entry name" value="E1-E2_ATPase"/>
    <property type="match status" value="1"/>
</dbReference>
<feature type="transmembrane region" description="Helical" evidence="11">
    <location>
        <begin position="1033"/>
        <end position="1052"/>
    </location>
</feature>
<dbReference type="NCBIfam" id="TIGR01494">
    <property type="entry name" value="ATPase_P-type"/>
    <property type="match status" value="2"/>
</dbReference>
<dbReference type="Gene3D" id="3.40.1110.10">
    <property type="entry name" value="Calcium-transporting ATPase, cytoplasmic domain N"/>
    <property type="match status" value="1"/>
</dbReference>
<dbReference type="Pfam" id="PF13246">
    <property type="entry name" value="Cation_ATPase"/>
    <property type="match status" value="1"/>
</dbReference>
<dbReference type="EMBL" id="AZHC01000017">
    <property type="protein sequence ID" value="OAA40938.1"/>
    <property type="molecule type" value="Genomic_DNA"/>
</dbReference>
<dbReference type="PRINTS" id="PR00121">
    <property type="entry name" value="NAKATPASE"/>
</dbReference>
<reference evidence="13 14" key="1">
    <citation type="journal article" date="2016" name="Genome Biol. Evol.">
        <title>Divergent and convergent evolution of fungal pathogenicity.</title>
        <authorList>
            <person name="Shang Y."/>
            <person name="Xiao G."/>
            <person name="Zheng P."/>
            <person name="Cen K."/>
            <person name="Zhan S."/>
            <person name="Wang C."/>
        </authorList>
    </citation>
    <scope>NUCLEOTIDE SEQUENCE [LARGE SCALE GENOMIC DNA]</scope>
    <source>
        <strain evidence="13 14">RCEF 4871</strain>
    </source>
</reference>
<evidence type="ECO:0000256" key="6">
    <source>
        <dbReference type="ARBA" id="ARBA00022967"/>
    </source>
</evidence>
<dbReference type="InterPro" id="IPR023298">
    <property type="entry name" value="ATPase_P-typ_TM_dom_sf"/>
</dbReference>
<feature type="domain" description="Cation-transporting P-type ATPase N-terminal" evidence="12">
    <location>
        <begin position="98"/>
        <end position="171"/>
    </location>
</feature>
<feature type="transmembrane region" description="Helical" evidence="11">
    <location>
        <begin position="341"/>
        <end position="366"/>
    </location>
</feature>
<dbReference type="SUPFAM" id="SSF81660">
    <property type="entry name" value="Metal cation-transporting ATPase, ATP-binding domain N"/>
    <property type="match status" value="1"/>
</dbReference>
<feature type="transmembrane region" description="Helical" evidence="11">
    <location>
        <begin position="932"/>
        <end position="960"/>
    </location>
</feature>
<dbReference type="InterPro" id="IPR044492">
    <property type="entry name" value="P_typ_ATPase_HD_dom"/>
</dbReference>
<dbReference type="SUPFAM" id="SSF56784">
    <property type="entry name" value="HAD-like"/>
    <property type="match status" value="1"/>
</dbReference>
<keyword evidence="9" id="KW-0539">Nucleus</keyword>
<keyword evidence="8 11" id="KW-0472">Membrane</keyword>
<dbReference type="SFLD" id="SFLDF00027">
    <property type="entry name" value="p-type_atpase"/>
    <property type="match status" value="1"/>
</dbReference>
<evidence type="ECO:0000256" key="10">
    <source>
        <dbReference type="SAM" id="MobiDB-lite"/>
    </source>
</evidence>
<dbReference type="InterPro" id="IPR023214">
    <property type="entry name" value="HAD_sf"/>
</dbReference>
<keyword evidence="7 11" id="KW-1133">Transmembrane helix</keyword>
<dbReference type="GO" id="GO:0005391">
    <property type="term" value="F:P-type sodium:potassium-exchanging transporter activity"/>
    <property type="evidence" value="ECO:0007669"/>
    <property type="project" value="TreeGrafter"/>
</dbReference>
<dbReference type="GO" id="GO:1902600">
    <property type="term" value="P:proton transmembrane transport"/>
    <property type="evidence" value="ECO:0007669"/>
    <property type="project" value="TreeGrafter"/>
</dbReference>
<evidence type="ECO:0000256" key="1">
    <source>
        <dbReference type="ARBA" id="ARBA00004651"/>
    </source>
</evidence>
<feature type="compositionally biased region" description="Basic residues" evidence="10">
    <location>
        <begin position="25"/>
        <end position="35"/>
    </location>
</feature>
<evidence type="ECO:0000256" key="3">
    <source>
        <dbReference type="ARBA" id="ARBA00022692"/>
    </source>
</evidence>
<keyword evidence="3 11" id="KW-0812">Transmembrane</keyword>
<dbReference type="InterPro" id="IPR023299">
    <property type="entry name" value="ATPase_P-typ_cyto_dom_N"/>
</dbReference>
<dbReference type="GO" id="GO:0000981">
    <property type="term" value="F:DNA-binding transcription factor activity, RNA polymerase II-specific"/>
    <property type="evidence" value="ECO:0007669"/>
    <property type="project" value="InterPro"/>
</dbReference>
<dbReference type="InterPro" id="IPR008250">
    <property type="entry name" value="ATPase_P-typ_transduc_dom_A_sf"/>
</dbReference>
<dbReference type="GO" id="GO:0006883">
    <property type="term" value="P:intracellular sodium ion homeostasis"/>
    <property type="evidence" value="ECO:0007669"/>
    <property type="project" value="TreeGrafter"/>
</dbReference>
<dbReference type="PROSITE" id="PS00154">
    <property type="entry name" value="ATPASE_E1_E2"/>
    <property type="match status" value="1"/>
</dbReference>
<dbReference type="Pfam" id="PF00689">
    <property type="entry name" value="Cation_ATPase_C"/>
    <property type="match status" value="1"/>
</dbReference>
<dbReference type="GO" id="GO:0016887">
    <property type="term" value="F:ATP hydrolysis activity"/>
    <property type="evidence" value="ECO:0007669"/>
    <property type="project" value="InterPro"/>
</dbReference>
<dbReference type="SUPFAM" id="SSF81665">
    <property type="entry name" value="Calcium ATPase, transmembrane domain M"/>
    <property type="match status" value="1"/>
</dbReference>
<dbReference type="SFLD" id="SFLDS00003">
    <property type="entry name" value="Haloacid_Dehalogenase"/>
    <property type="match status" value="1"/>
</dbReference>
<dbReference type="SUPFAM" id="SSF81653">
    <property type="entry name" value="Calcium ATPase, transduction domain A"/>
    <property type="match status" value="1"/>
</dbReference>
<dbReference type="CDD" id="cd00067">
    <property type="entry name" value="GAL4"/>
    <property type="match status" value="1"/>
</dbReference>
<dbReference type="Proteomes" id="UP000243498">
    <property type="component" value="Unassembled WGS sequence"/>
</dbReference>
<evidence type="ECO:0000256" key="4">
    <source>
        <dbReference type="ARBA" id="ARBA00022741"/>
    </source>
</evidence>
<keyword evidence="5" id="KW-0067">ATP-binding</keyword>
<dbReference type="PANTHER" id="PTHR43294">
    <property type="entry name" value="SODIUM/POTASSIUM-TRANSPORTING ATPASE SUBUNIT ALPHA"/>
    <property type="match status" value="1"/>
</dbReference>